<comment type="cofactor">
    <cofactor evidence="8">
        <name>Zn(2+)</name>
        <dbReference type="ChEBI" id="CHEBI:29105"/>
    </cofactor>
    <text evidence="8">Binds 1 zinc ion per subunit.</text>
</comment>
<gene>
    <name evidence="8 10" type="primary">tadA</name>
    <name evidence="10" type="ORF">E9531_10045</name>
</gene>
<feature type="binding site" evidence="8">
    <location>
        <position position="89"/>
    </location>
    <ligand>
        <name>Zn(2+)</name>
        <dbReference type="ChEBI" id="CHEBI:29105"/>
        <note>catalytic</note>
    </ligand>
</feature>
<dbReference type="InterPro" id="IPR058535">
    <property type="entry name" value="MafB19-deam"/>
</dbReference>
<comment type="function">
    <text evidence="8">Catalyzes the deamination of adenosine to inosine at the wobble position 34 of tRNA(Arg2).</text>
</comment>
<dbReference type="FunFam" id="3.40.140.10:FF:000005">
    <property type="entry name" value="tRNA-specific adenosine deaminase"/>
    <property type="match status" value="1"/>
</dbReference>
<keyword evidence="6 8" id="KW-0862">Zinc</keyword>
<evidence type="ECO:0000256" key="3">
    <source>
        <dbReference type="ARBA" id="ARBA00022694"/>
    </source>
</evidence>
<feature type="domain" description="CMP/dCMP-type deaminase" evidence="9">
    <location>
        <begin position="5"/>
        <end position="116"/>
    </location>
</feature>
<dbReference type="SUPFAM" id="SSF53474">
    <property type="entry name" value="alpha/beta-Hydrolases"/>
    <property type="match status" value="1"/>
</dbReference>
<dbReference type="Gene3D" id="3.40.50.1820">
    <property type="entry name" value="alpha/beta hydrolase"/>
    <property type="match status" value="1"/>
</dbReference>
<feature type="active site" description="Proton donor" evidence="8">
    <location>
        <position position="58"/>
    </location>
</feature>
<protein>
    <recommendedName>
        <fullName evidence="8">tRNA-specific adenosine deaminase</fullName>
        <ecNumber evidence="8">3.5.4.33</ecNumber>
    </recommendedName>
</protein>
<keyword evidence="3 8" id="KW-0819">tRNA processing</keyword>
<dbReference type="InterPro" id="IPR002125">
    <property type="entry name" value="CMP_dCMP_dom"/>
</dbReference>
<comment type="caution">
    <text evidence="10">The sequence shown here is derived from an EMBL/GenBank/DDBJ whole genome shotgun (WGS) entry which is preliminary data.</text>
</comment>
<comment type="catalytic activity">
    <reaction evidence="7 8">
        <text>adenosine(34) in tRNA + H2O + H(+) = inosine(34) in tRNA + NH4(+)</text>
        <dbReference type="Rhea" id="RHEA:43168"/>
        <dbReference type="Rhea" id="RHEA-COMP:10373"/>
        <dbReference type="Rhea" id="RHEA-COMP:10374"/>
        <dbReference type="ChEBI" id="CHEBI:15377"/>
        <dbReference type="ChEBI" id="CHEBI:15378"/>
        <dbReference type="ChEBI" id="CHEBI:28938"/>
        <dbReference type="ChEBI" id="CHEBI:74411"/>
        <dbReference type="ChEBI" id="CHEBI:82852"/>
        <dbReference type="EC" id="3.5.4.33"/>
    </reaction>
</comment>
<comment type="similarity">
    <text evidence="1">Belongs to the cytidine and deoxycytidylate deaminase family. ADAT2 subfamily.</text>
</comment>
<dbReference type="GO" id="GO:0052717">
    <property type="term" value="F:tRNA-specific adenosine-34 deaminase activity"/>
    <property type="evidence" value="ECO:0007669"/>
    <property type="project" value="UniProtKB-UniRule"/>
</dbReference>
<dbReference type="Pfam" id="PF14437">
    <property type="entry name" value="MafB19-deam"/>
    <property type="match status" value="1"/>
</dbReference>
<evidence type="ECO:0000256" key="2">
    <source>
        <dbReference type="ARBA" id="ARBA00011738"/>
    </source>
</evidence>
<dbReference type="PROSITE" id="PS00903">
    <property type="entry name" value="CYT_DCMP_DEAMINASES_1"/>
    <property type="match status" value="1"/>
</dbReference>
<evidence type="ECO:0000256" key="6">
    <source>
        <dbReference type="ARBA" id="ARBA00022833"/>
    </source>
</evidence>
<evidence type="ECO:0000256" key="4">
    <source>
        <dbReference type="ARBA" id="ARBA00022723"/>
    </source>
</evidence>
<dbReference type="GO" id="GO:0002100">
    <property type="term" value="P:tRNA wobble adenosine to inosine editing"/>
    <property type="evidence" value="ECO:0007669"/>
    <property type="project" value="UniProtKB-UniRule"/>
</dbReference>
<evidence type="ECO:0000256" key="5">
    <source>
        <dbReference type="ARBA" id="ARBA00022801"/>
    </source>
</evidence>
<dbReference type="InterPro" id="IPR029058">
    <property type="entry name" value="AB_hydrolase_fold"/>
</dbReference>
<dbReference type="CDD" id="cd01285">
    <property type="entry name" value="nucleoside_deaminase"/>
    <property type="match status" value="1"/>
</dbReference>
<accession>A0A4V4GR42</accession>
<dbReference type="GO" id="GO:0008270">
    <property type="term" value="F:zinc ion binding"/>
    <property type="evidence" value="ECO:0007669"/>
    <property type="project" value="UniProtKB-UniRule"/>
</dbReference>
<evidence type="ECO:0000256" key="7">
    <source>
        <dbReference type="ARBA" id="ARBA00048045"/>
    </source>
</evidence>
<evidence type="ECO:0000256" key="8">
    <source>
        <dbReference type="HAMAP-Rule" id="MF_00972"/>
    </source>
</evidence>
<evidence type="ECO:0000256" key="1">
    <source>
        <dbReference type="ARBA" id="ARBA00010669"/>
    </source>
</evidence>
<dbReference type="NCBIfam" id="NF008113">
    <property type="entry name" value="PRK10860.1"/>
    <property type="match status" value="1"/>
</dbReference>
<feature type="binding site" evidence="8">
    <location>
        <position position="86"/>
    </location>
    <ligand>
        <name>Zn(2+)</name>
        <dbReference type="ChEBI" id="CHEBI:29105"/>
        <note>catalytic</note>
    </ligand>
</feature>
<dbReference type="InterPro" id="IPR028883">
    <property type="entry name" value="tRNA_aden_deaminase"/>
</dbReference>
<organism evidence="10 11">
    <name type="scientific">Lampropedia puyangensis</name>
    <dbReference type="NCBI Taxonomy" id="1330072"/>
    <lineage>
        <taxon>Bacteria</taxon>
        <taxon>Pseudomonadati</taxon>
        <taxon>Pseudomonadota</taxon>
        <taxon>Betaproteobacteria</taxon>
        <taxon>Burkholderiales</taxon>
        <taxon>Comamonadaceae</taxon>
        <taxon>Lampropedia</taxon>
    </lineage>
</organism>
<sequence length="440" mass="47668">MLSEGRDAAWMQYALAQAQLAFAAAEVPVGAVVVCDGQLIAQAHNQTLQLGDPTAHAEVLALRKAAQVMGNHRLNMCTLYVTLEPCTMCSGAVFQARLSRVVYGAKEAKTGAAGSVVDVFANRQLNHQTEVLGGVLADEAAQLLSDFFAARRHDAAQNQTAHRVPDTALRTPSTAFAASAPEGLYLSTLPATMGMRMHYFMQKTACDEGEGATTWIFLHPLWHWSAWWAPLMQCLVDQGQQVIAPDLIGWGRSDKPKKTAWHTLARHVDAINALLRANQASRCVLVCQDGSEQLAFALAKHLHAHEDGQNNLVQVDAVVQLHCTETAGIWPAPSGATTKKTWRAESYLRSHFASYSNTLKATQMGQSGYAALIQEACAPYPDAGHARNWACTCFDGGGQARCARDALPVPYLALQGHAQRDARTLANALLDWQAHSLPEL</sequence>
<evidence type="ECO:0000259" key="9">
    <source>
        <dbReference type="PROSITE" id="PS51747"/>
    </source>
</evidence>
<dbReference type="InterPro" id="IPR016192">
    <property type="entry name" value="APOBEC/CMP_deaminase_Zn-bd"/>
</dbReference>
<keyword evidence="5 8" id="KW-0378">Hydrolase</keyword>
<evidence type="ECO:0000313" key="11">
    <source>
        <dbReference type="Proteomes" id="UP000308917"/>
    </source>
</evidence>
<dbReference type="InterPro" id="IPR000073">
    <property type="entry name" value="AB_hydrolase_1"/>
</dbReference>
<dbReference type="HAMAP" id="MF_00972">
    <property type="entry name" value="tRNA_aden_deaminase"/>
    <property type="match status" value="1"/>
</dbReference>
<dbReference type="AlphaFoldDB" id="A0A4V4GR42"/>
<keyword evidence="11" id="KW-1185">Reference proteome</keyword>
<reference evidence="10 11" key="1">
    <citation type="journal article" date="2015" name="Antonie Van Leeuwenhoek">
        <title>Lampropedia puyangensis sp. nov., isolated from symptomatic bark of Populus ? euramericana canker and emended description of Lampropedia hyalina (Ehrenberg 1832) Lee et al. 2004.</title>
        <authorList>
            <person name="Li Y."/>
            <person name="Wang T."/>
            <person name="Piao C.G."/>
            <person name="Wang L.F."/>
            <person name="Tian G.Z."/>
            <person name="Zhu T.H."/>
            <person name="Guo M.W."/>
        </authorList>
    </citation>
    <scope>NUCLEOTIDE SEQUENCE [LARGE SCALE GENOMIC DNA]</scope>
    <source>
        <strain evidence="10 11">2-bin</strain>
    </source>
</reference>
<dbReference type="Pfam" id="PF00561">
    <property type="entry name" value="Abhydrolase_1"/>
    <property type="match status" value="1"/>
</dbReference>
<dbReference type="Gene3D" id="3.40.140.10">
    <property type="entry name" value="Cytidine Deaminase, domain 2"/>
    <property type="match status" value="1"/>
</dbReference>
<proteinExistence type="inferred from homology"/>
<keyword evidence="4 8" id="KW-0479">Metal-binding</keyword>
<dbReference type="PANTHER" id="PTHR11079:SF202">
    <property type="entry name" value="TRNA-SPECIFIC ADENOSINE DEAMINASE"/>
    <property type="match status" value="1"/>
</dbReference>
<dbReference type="OrthoDB" id="9802676at2"/>
<dbReference type="EMBL" id="STFG01000010">
    <property type="protein sequence ID" value="THU00616.1"/>
    <property type="molecule type" value="Genomic_DNA"/>
</dbReference>
<dbReference type="SUPFAM" id="SSF53927">
    <property type="entry name" value="Cytidine deaminase-like"/>
    <property type="match status" value="1"/>
</dbReference>
<name>A0A4V4GR42_9BURK</name>
<dbReference type="PANTHER" id="PTHR11079">
    <property type="entry name" value="CYTOSINE DEAMINASE FAMILY MEMBER"/>
    <property type="match status" value="1"/>
</dbReference>
<dbReference type="Proteomes" id="UP000308917">
    <property type="component" value="Unassembled WGS sequence"/>
</dbReference>
<dbReference type="RefSeq" id="WP_136573634.1">
    <property type="nucleotide sequence ID" value="NZ_STFG01000010.1"/>
</dbReference>
<evidence type="ECO:0000313" key="10">
    <source>
        <dbReference type="EMBL" id="THU00616.1"/>
    </source>
</evidence>
<dbReference type="PROSITE" id="PS51747">
    <property type="entry name" value="CYT_DCMP_DEAMINASES_2"/>
    <property type="match status" value="1"/>
</dbReference>
<comment type="subunit">
    <text evidence="2 8">Homodimer.</text>
</comment>
<dbReference type="EC" id="3.5.4.33" evidence="8"/>
<feature type="binding site" evidence="8">
    <location>
        <position position="56"/>
    </location>
    <ligand>
        <name>Zn(2+)</name>
        <dbReference type="ChEBI" id="CHEBI:29105"/>
        <note>catalytic</note>
    </ligand>
</feature>
<dbReference type="InterPro" id="IPR016193">
    <property type="entry name" value="Cytidine_deaminase-like"/>
</dbReference>